<dbReference type="InterPro" id="IPR002698">
    <property type="entry name" value="FTHF_cligase"/>
</dbReference>
<reference evidence="6 7" key="1">
    <citation type="journal article" date="2016" name="Nat. Commun.">
        <title>Thousands of microbial genomes shed light on interconnected biogeochemical processes in an aquifer system.</title>
        <authorList>
            <person name="Anantharaman K."/>
            <person name="Brown C.T."/>
            <person name="Hug L.A."/>
            <person name="Sharon I."/>
            <person name="Castelle C.J."/>
            <person name="Probst A.J."/>
            <person name="Thomas B.C."/>
            <person name="Singh A."/>
            <person name="Wilkins M.J."/>
            <person name="Karaoz U."/>
            <person name="Brodie E.L."/>
            <person name="Williams K.H."/>
            <person name="Hubbard S.S."/>
            <person name="Banfield J.F."/>
        </authorList>
    </citation>
    <scope>NUCLEOTIDE SEQUENCE [LARGE SCALE GENOMIC DNA]</scope>
</reference>
<evidence type="ECO:0000256" key="5">
    <source>
        <dbReference type="RuleBase" id="RU361279"/>
    </source>
</evidence>
<dbReference type="STRING" id="1797291.A2V47_07470"/>
<feature type="binding site" evidence="4">
    <location>
        <begin position="134"/>
        <end position="142"/>
    </location>
    <ligand>
        <name>ATP</name>
        <dbReference type="ChEBI" id="CHEBI:30616"/>
    </ligand>
</feature>
<evidence type="ECO:0000256" key="4">
    <source>
        <dbReference type="PIRSR" id="PIRSR006806-1"/>
    </source>
</evidence>
<name>A0A1F5A7M6_9BACT</name>
<accession>A0A1F5A7M6</accession>
<dbReference type="EC" id="6.3.3.2" evidence="5"/>
<keyword evidence="2 4" id="KW-0547">Nucleotide-binding</keyword>
<dbReference type="NCBIfam" id="TIGR02727">
    <property type="entry name" value="MTHFS_bact"/>
    <property type="match status" value="1"/>
</dbReference>
<protein>
    <recommendedName>
        <fullName evidence="5">5-formyltetrahydrofolate cyclo-ligase</fullName>
        <ecNumber evidence="5">6.3.3.2</ecNumber>
    </recommendedName>
</protein>
<dbReference type="GO" id="GO:0009396">
    <property type="term" value="P:folic acid-containing compound biosynthetic process"/>
    <property type="evidence" value="ECO:0007669"/>
    <property type="project" value="TreeGrafter"/>
</dbReference>
<dbReference type="GO" id="GO:0030272">
    <property type="term" value="F:5-formyltetrahydrofolate cyclo-ligase activity"/>
    <property type="evidence" value="ECO:0007669"/>
    <property type="project" value="UniProtKB-EC"/>
</dbReference>
<comment type="similarity">
    <text evidence="1 5">Belongs to the 5-formyltetrahydrofolate cyclo-ligase family.</text>
</comment>
<evidence type="ECO:0000313" key="6">
    <source>
        <dbReference type="EMBL" id="OGD14541.1"/>
    </source>
</evidence>
<dbReference type="InterPro" id="IPR024185">
    <property type="entry name" value="FTHF_cligase-like_sf"/>
</dbReference>
<proteinExistence type="inferred from homology"/>
<evidence type="ECO:0000313" key="7">
    <source>
        <dbReference type="Proteomes" id="UP000177701"/>
    </source>
</evidence>
<feature type="binding site" evidence="4">
    <location>
        <begin position="3"/>
        <end position="7"/>
    </location>
    <ligand>
        <name>ATP</name>
        <dbReference type="ChEBI" id="CHEBI:30616"/>
    </ligand>
</feature>
<dbReference type="Gene3D" id="3.40.50.10420">
    <property type="entry name" value="NagB/RpiA/CoA transferase-like"/>
    <property type="match status" value="1"/>
</dbReference>
<keyword evidence="3 4" id="KW-0067">ATP-binding</keyword>
<evidence type="ECO:0000256" key="2">
    <source>
        <dbReference type="ARBA" id="ARBA00022741"/>
    </source>
</evidence>
<comment type="caution">
    <text evidence="6">The sequence shown here is derived from an EMBL/GenBank/DDBJ whole genome shotgun (WGS) entry which is preliminary data.</text>
</comment>
<organism evidence="6 7">
    <name type="scientific">Candidatus Sediminicultor quintus</name>
    <dbReference type="NCBI Taxonomy" id="1797291"/>
    <lineage>
        <taxon>Bacteria</taxon>
        <taxon>Pseudomonadati</taxon>
        <taxon>Atribacterota</taxon>
        <taxon>Candidatus Phoenicimicrobiia</taxon>
        <taxon>Candidatus Pheonicimicrobiales</taxon>
        <taxon>Candidatus Phoenicimicrobiaceae</taxon>
        <taxon>Candidatus Sediminicultor</taxon>
    </lineage>
</organism>
<comment type="cofactor">
    <cofactor evidence="5">
        <name>Mg(2+)</name>
        <dbReference type="ChEBI" id="CHEBI:18420"/>
    </cofactor>
</comment>
<dbReference type="PIRSF" id="PIRSF006806">
    <property type="entry name" value="FTHF_cligase"/>
    <property type="match status" value="1"/>
</dbReference>
<dbReference type="Proteomes" id="UP000177701">
    <property type="component" value="Unassembled WGS sequence"/>
</dbReference>
<dbReference type="EMBL" id="MEYH01000082">
    <property type="protein sequence ID" value="OGD14541.1"/>
    <property type="molecule type" value="Genomic_DNA"/>
</dbReference>
<dbReference type="GO" id="GO:0035999">
    <property type="term" value="P:tetrahydrofolate interconversion"/>
    <property type="evidence" value="ECO:0007669"/>
    <property type="project" value="TreeGrafter"/>
</dbReference>
<comment type="catalytic activity">
    <reaction evidence="5">
        <text>(6S)-5-formyl-5,6,7,8-tetrahydrofolate + ATP = (6R)-5,10-methenyltetrahydrofolate + ADP + phosphate</text>
        <dbReference type="Rhea" id="RHEA:10488"/>
        <dbReference type="ChEBI" id="CHEBI:30616"/>
        <dbReference type="ChEBI" id="CHEBI:43474"/>
        <dbReference type="ChEBI" id="CHEBI:57455"/>
        <dbReference type="ChEBI" id="CHEBI:57457"/>
        <dbReference type="ChEBI" id="CHEBI:456216"/>
        <dbReference type="EC" id="6.3.3.2"/>
    </reaction>
</comment>
<sequence>MNKEEIRRNTLKKRLSLSSEDIREKSRQAFLNLAESVEYKNSQNIMFYAATRSEVQTEEMIKMSIKMGKNVFVPIILPECLNLVPSKIFDFDIELERGNKGILEPKKEYHRLCTPENIDLVIVPGVTFDLDGNRIGRGFGYYDNFLRKVSPSAKIIALAFEMQIVKKIITDKNDIPVHKIITEDRIINSIEYRVSSI</sequence>
<evidence type="ECO:0000256" key="3">
    <source>
        <dbReference type="ARBA" id="ARBA00022840"/>
    </source>
</evidence>
<dbReference type="GO" id="GO:0005524">
    <property type="term" value="F:ATP binding"/>
    <property type="evidence" value="ECO:0007669"/>
    <property type="project" value="UniProtKB-KW"/>
</dbReference>
<keyword evidence="5" id="KW-0479">Metal-binding</keyword>
<dbReference type="PANTHER" id="PTHR23407:SF1">
    <property type="entry name" value="5-FORMYLTETRAHYDROFOLATE CYCLO-LIGASE"/>
    <property type="match status" value="1"/>
</dbReference>
<dbReference type="PANTHER" id="PTHR23407">
    <property type="entry name" value="ATPASE INHIBITOR/5-FORMYLTETRAHYDROFOLATE CYCLO-LIGASE"/>
    <property type="match status" value="1"/>
</dbReference>
<gene>
    <name evidence="6" type="ORF">A2V47_07470</name>
</gene>
<dbReference type="Pfam" id="PF01812">
    <property type="entry name" value="5-FTHF_cyc-lig"/>
    <property type="match status" value="1"/>
</dbReference>
<keyword evidence="6" id="KW-0436">Ligase</keyword>
<evidence type="ECO:0000256" key="1">
    <source>
        <dbReference type="ARBA" id="ARBA00010638"/>
    </source>
</evidence>
<dbReference type="GO" id="GO:0046872">
    <property type="term" value="F:metal ion binding"/>
    <property type="evidence" value="ECO:0007669"/>
    <property type="project" value="UniProtKB-KW"/>
</dbReference>
<keyword evidence="5" id="KW-0460">Magnesium</keyword>
<dbReference type="SUPFAM" id="SSF100950">
    <property type="entry name" value="NagB/RpiA/CoA transferase-like"/>
    <property type="match status" value="1"/>
</dbReference>
<dbReference type="InterPro" id="IPR037171">
    <property type="entry name" value="NagB/RpiA_transferase-like"/>
</dbReference>
<dbReference type="AlphaFoldDB" id="A0A1F5A7M6"/>
<feature type="binding site" evidence="4">
    <location>
        <position position="54"/>
    </location>
    <ligand>
        <name>substrate</name>
    </ligand>
</feature>